<evidence type="ECO:0000256" key="1">
    <source>
        <dbReference type="ARBA" id="ARBA00005194"/>
    </source>
</evidence>
<keyword evidence="8 12" id="KW-0443">Lipid metabolism</keyword>
<dbReference type="EC" id="1.1.1.100" evidence="3 12"/>
<dbReference type="GO" id="GO:0030497">
    <property type="term" value="P:fatty acid elongation"/>
    <property type="evidence" value="ECO:0007669"/>
    <property type="project" value="UniProtKB-ARBA"/>
</dbReference>
<feature type="domain" description="Ketoreductase" evidence="13">
    <location>
        <begin position="6"/>
        <end position="185"/>
    </location>
</feature>
<organism evidence="14 15">
    <name type="scientific">Candidatus Sherwoodlollariibacterium unditelluris</name>
    <dbReference type="NCBI Taxonomy" id="1974757"/>
    <lineage>
        <taxon>Bacteria</taxon>
        <taxon>Pseudomonadati</taxon>
        <taxon>Candidatus Omnitrophota</taxon>
        <taxon>Candidatus Sherwoodlollariibacterium</taxon>
    </lineage>
</organism>
<dbReference type="Proteomes" id="UP000231292">
    <property type="component" value="Unassembled WGS sequence"/>
</dbReference>
<name>A0A2G9YJ45_9BACT</name>
<evidence type="ECO:0000313" key="15">
    <source>
        <dbReference type="Proteomes" id="UP000231292"/>
    </source>
</evidence>
<evidence type="ECO:0000256" key="12">
    <source>
        <dbReference type="RuleBase" id="RU366074"/>
    </source>
</evidence>
<feature type="binding site" evidence="11">
    <location>
        <position position="89"/>
    </location>
    <ligand>
        <name>NADP(+)</name>
        <dbReference type="ChEBI" id="CHEBI:58349"/>
    </ligand>
</feature>
<comment type="similarity">
    <text evidence="2 12">Belongs to the short-chain dehydrogenases/reductases (SDR) family.</text>
</comment>
<evidence type="ECO:0000313" key="14">
    <source>
        <dbReference type="EMBL" id="PIP19258.1"/>
    </source>
</evidence>
<dbReference type="NCBIfam" id="TIGR01830">
    <property type="entry name" value="3oxo_ACP_reduc"/>
    <property type="match status" value="1"/>
</dbReference>
<dbReference type="InterPro" id="IPR057326">
    <property type="entry name" value="KR_dom"/>
</dbReference>
<dbReference type="GO" id="GO:0004316">
    <property type="term" value="F:3-oxoacyl-[acyl-carrier-protein] reductase (NADPH) activity"/>
    <property type="evidence" value="ECO:0007669"/>
    <property type="project" value="UniProtKB-UniRule"/>
</dbReference>
<dbReference type="Gene3D" id="3.40.50.720">
    <property type="entry name" value="NAD(P)-binding Rossmann-like Domain"/>
    <property type="match status" value="1"/>
</dbReference>
<evidence type="ECO:0000259" key="13">
    <source>
        <dbReference type="SMART" id="SM00822"/>
    </source>
</evidence>
<dbReference type="GO" id="GO:0051287">
    <property type="term" value="F:NAD binding"/>
    <property type="evidence" value="ECO:0007669"/>
    <property type="project" value="UniProtKB-UniRule"/>
</dbReference>
<comment type="caution">
    <text evidence="14">The sequence shown here is derived from an EMBL/GenBank/DDBJ whole genome shotgun (WGS) entry which is preliminary data.</text>
</comment>
<dbReference type="FunFam" id="3.40.50.720:FF:000037">
    <property type="entry name" value="3-oxoacyl-[acyl-carrier-protein] reductase FabG"/>
    <property type="match status" value="1"/>
</dbReference>
<evidence type="ECO:0000256" key="4">
    <source>
        <dbReference type="ARBA" id="ARBA00022516"/>
    </source>
</evidence>
<accession>A0A2G9YJ45</accession>
<sequence>MRLQDKVAFITGGARGIGQAIAMVFAKEGANIVVADVNFEAAQKTASDIEALGRKAMALEIDVTDYGKVEEGVNKILDKFGKVDILVNNAGITKDNILLRMSPADWDAVINVNLKGTFNCIKAVSRPMVKQRSGRIISIASIIGLMGNWGQANYAASKAGIIALTKTTAKELASRNINANAVAPGFIQTDMTAKLSEDVKTKMLKAIPMAKLGTPQDVANVCLFLASEESNYITGQTIIIDGGMVMV</sequence>
<evidence type="ECO:0000256" key="7">
    <source>
        <dbReference type="ARBA" id="ARBA00023002"/>
    </source>
</evidence>
<dbReference type="PROSITE" id="PS00061">
    <property type="entry name" value="ADH_SHORT"/>
    <property type="match status" value="1"/>
</dbReference>
<protein>
    <recommendedName>
        <fullName evidence="3 12">3-oxoacyl-[acyl-carrier-protein] reductase</fullName>
        <ecNumber evidence="3 12">1.1.1.100</ecNumber>
    </recommendedName>
</protein>
<dbReference type="SMART" id="SM00822">
    <property type="entry name" value="PKS_KR"/>
    <property type="match status" value="1"/>
</dbReference>
<feature type="binding site" evidence="11">
    <location>
        <position position="187"/>
    </location>
    <ligand>
        <name>NADP(+)</name>
        <dbReference type="ChEBI" id="CHEBI:58349"/>
    </ligand>
</feature>
<evidence type="ECO:0000256" key="2">
    <source>
        <dbReference type="ARBA" id="ARBA00006484"/>
    </source>
</evidence>
<reference evidence="14 15" key="1">
    <citation type="submission" date="2017-09" db="EMBL/GenBank/DDBJ databases">
        <title>Depth-based differentiation of microbial function through sediment-hosted aquifers and enrichment of novel symbionts in the deep terrestrial subsurface.</title>
        <authorList>
            <person name="Probst A.J."/>
            <person name="Ladd B."/>
            <person name="Jarett J.K."/>
            <person name="Geller-Mcgrath D.E."/>
            <person name="Sieber C.M."/>
            <person name="Emerson J.B."/>
            <person name="Anantharaman K."/>
            <person name="Thomas B.C."/>
            <person name="Malmstrom R."/>
            <person name="Stieglmeier M."/>
            <person name="Klingl A."/>
            <person name="Woyke T."/>
            <person name="Ryan C.M."/>
            <person name="Banfield J.F."/>
        </authorList>
    </citation>
    <scope>NUCLEOTIDE SEQUENCE [LARGE SCALE GENOMIC DNA]</scope>
    <source>
        <strain evidence="14">CG23_combo_of_CG06-09_8_20_14_all_41_10</strain>
    </source>
</reference>
<evidence type="ECO:0000256" key="8">
    <source>
        <dbReference type="ARBA" id="ARBA00023098"/>
    </source>
</evidence>
<comment type="function">
    <text evidence="12">Catalyzes the NADPH-dependent reduction of beta-ketoacyl-ACP substrates to beta-hydroxyacyl-ACP products, the first reductive step in the elongation cycle of fatty acid biosynthesis.</text>
</comment>
<keyword evidence="7 12" id="KW-0560">Oxidoreductase</keyword>
<dbReference type="PANTHER" id="PTHR42879:SF2">
    <property type="entry name" value="3-OXOACYL-[ACYL-CARRIER-PROTEIN] REDUCTASE FABG"/>
    <property type="match status" value="1"/>
</dbReference>
<feature type="active site" description="Proton acceptor" evidence="10">
    <location>
        <position position="154"/>
    </location>
</feature>
<dbReference type="InterPro" id="IPR002347">
    <property type="entry name" value="SDR_fam"/>
</dbReference>
<comment type="catalytic activity">
    <reaction evidence="12">
        <text>a (3R)-hydroxyacyl-[ACP] + NADP(+) = a 3-oxoacyl-[ACP] + NADPH + H(+)</text>
        <dbReference type="Rhea" id="RHEA:17397"/>
        <dbReference type="Rhea" id="RHEA-COMP:9916"/>
        <dbReference type="Rhea" id="RHEA-COMP:9945"/>
        <dbReference type="ChEBI" id="CHEBI:15378"/>
        <dbReference type="ChEBI" id="CHEBI:57783"/>
        <dbReference type="ChEBI" id="CHEBI:58349"/>
        <dbReference type="ChEBI" id="CHEBI:78776"/>
        <dbReference type="ChEBI" id="CHEBI:78827"/>
        <dbReference type="EC" id="1.1.1.100"/>
    </reaction>
</comment>
<feature type="binding site" evidence="11">
    <location>
        <begin position="154"/>
        <end position="158"/>
    </location>
    <ligand>
        <name>NADP(+)</name>
        <dbReference type="ChEBI" id="CHEBI:58349"/>
    </ligand>
</feature>
<evidence type="ECO:0000256" key="3">
    <source>
        <dbReference type="ARBA" id="ARBA00012948"/>
    </source>
</evidence>
<keyword evidence="5 12" id="KW-0276">Fatty acid metabolism</keyword>
<comment type="subunit">
    <text evidence="12">Homotetramer.</text>
</comment>
<gene>
    <name evidence="14" type="ORF">COX41_03830</name>
</gene>
<keyword evidence="4 12" id="KW-0444">Lipid biosynthesis</keyword>
<dbReference type="PRINTS" id="PR00081">
    <property type="entry name" value="GDHRDH"/>
</dbReference>
<keyword evidence="6 11" id="KW-0521">NADP</keyword>
<evidence type="ECO:0000256" key="6">
    <source>
        <dbReference type="ARBA" id="ARBA00022857"/>
    </source>
</evidence>
<dbReference type="CDD" id="cd05333">
    <property type="entry name" value="BKR_SDR_c"/>
    <property type="match status" value="1"/>
</dbReference>
<keyword evidence="9 12" id="KW-0275">Fatty acid biosynthesis</keyword>
<dbReference type="SUPFAM" id="SSF51735">
    <property type="entry name" value="NAD(P)-binding Rossmann-fold domains"/>
    <property type="match status" value="1"/>
</dbReference>
<feature type="binding site" evidence="11">
    <location>
        <begin position="12"/>
        <end position="15"/>
    </location>
    <ligand>
        <name>NADP(+)</name>
        <dbReference type="ChEBI" id="CHEBI:58349"/>
    </ligand>
</feature>
<dbReference type="InterPro" id="IPR036291">
    <property type="entry name" value="NAD(P)-bd_dom_sf"/>
</dbReference>
<evidence type="ECO:0000256" key="11">
    <source>
        <dbReference type="PIRSR" id="PIRSR611284-2"/>
    </source>
</evidence>
<dbReference type="NCBIfam" id="NF005559">
    <property type="entry name" value="PRK07231.1"/>
    <property type="match status" value="1"/>
</dbReference>
<dbReference type="AlphaFoldDB" id="A0A2G9YJ45"/>
<dbReference type="InterPro" id="IPR050259">
    <property type="entry name" value="SDR"/>
</dbReference>
<evidence type="ECO:0000256" key="5">
    <source>
        <dbReference type="ARBA" id="ARBA00022832"/>
    </source>
</evidence>
<dbReference type="EMBL" id="PCRK01000095">
    <property type="protein sequence ID" value="PIP19258.1"/>
    <property type="molecule type" value="Genomic_DNA"/>
</dbReference>
<dbReference type="UniPathway" id="UPA00094"/>
<evidence type="ECO:0000256" key="10">
    <source>
        <dbReference type="PIRSR" id="PIRSR611284-1"/>
    </source>
</evidence>
<dbReference type="PRINTS" id="PR00080">
    <property type="entry name" value="SDRFAMILY"/>
</dbReference>
<dbReference type="Pfam" id="PF13561">
    <property type="entry name" value="adh_short_C2"/>
    <property type="match status" value="1"/>
</dbReference>
<comment type="pathway">
    <text evidence="1 12">Lipid metabolism; fatty acid biosynthesis.</text>
</comment>
<dbReference type="NCBIfam" id="NF009466">
    <property type="entry name" value="PRK12826.1-2"/>
    <property type="match status" value="1"/>
</dbReference>
<dbReference type="PANTHER" id="PTHR42879">
    <property type="entry name" value="3-OXOACYL-(ACYL-CARRIER-PROTEIN) REDUCTASE"/>
    <property type="match status" value="1"/>
</dbReference>
<proteinExistence type="inferred from homology"/>
<dbReference type="InterPro" id="IPR011284">
    <property type="entry name" value="3oxo_ACP_reduc"/>
</dbReference>
<dbReference type="NCBIfam" id="NF004198">
    <property type="entry name" value="PRK05653.1-3"/>
    <property type="match status" value="1"/>
</dbReference>
<dbReference type="InterPro" id="IPR020904">
    <property type="entry name" value="Sc_DH/Rdtase_CS"/>
</dbReference>
<evidence type="ECO:0000256" key="9">
    <source>
        <dbReference type="ARBA" id="ARBA00023160"/>
    </source>
</evidence>